<accession>A0A1F6E012</accession>
<protein>
    <submittedName>
        <fullName evidence="1">Uncharacterized protein</fullName>
    </submittedName>
</protein>
<dbReference type="EMBL" id="MFLN01000032">
    <property type="protein sequence ID" value="OGG66976.1"/>
    <property type="molecule type" value="Genomic_DNA"/>
</dbReference>
<evidence type="ECO:0000313" key="1">
    <source>
        <dbReference type="EMBL" id="OGG66976.1"/>
    </source>
</evidence>
<sequence>MISNIVADTYEKLAELVSTGKEAEAHDFLASRMKQLPEALQADILGIMLAEAVHEEAREMEAVQQVQKEGVAAMKALVALKESLEKSGHGQ</sequence>
<dbReference type="AlphaFoldDB" id="A0A1F6E012"/>
<proteinExistence type="predicted"/>
<name>A0A1F6E012_9BACT</name>
<organism evidence="1 2">
    <name type="scientific">Candidatus Kaiserbacteria bacterium RIFCSPHIGHO2_02_FULL_59_21</name>
    <dbReference type="NCBI Taxonomy" id="1798500"/>
    <lineage>
        <taxon>Bacteria</taxon>
        <taxon>Candidatus Kaiseribacteriota</taxon>
    </lineage>
</organism>
<comment type="caution">
    <text evidence="1">The sequence shown here is derived from an EMBL/GenBank/DDBJ whole genome shotgun (WGS) entry which is preliminary data.</text>
</comment>
<evidence type="ECO:0000313" key="2">
    <source>
        <dbReference type="Proteomes" id="UP000178572"/>
    </source>
</evidence>
<dbReference type="Proteomes" id="UP000178572">
    <property type="component" value="Unassembled WGS sequence"/>
</dbReference>
<reference evidence="1 2" key="1">
    <citation type="journal article" date="2016" name="Nat. Commun.">
        <title>Thousands of microbial genomes shed light on interconnected biogeochemical processes in an aquifer system.</title>
        <authorList>
            <person name="Anantharaman K."/>
            <person name="Brown C.T."/>
            <person name="Hug L.A."/>
            <person name="Sharon I."/>
            <person name="Castelle C.J."/>
            <person name="Probst A.J."/>
            <person name="Thomas B.C."/>
            <person name="Singh A."/>
            <person name="Wilkins M.J."/>
            <person name="Karaoz U."/>
            <person name="Brodie E.L."/>
            <person name="Williams K.H."/>
            <person name="Hubbard S.S."/>
            <person name="Banfield J.F."/>
        </authorList>
    </citation>
    <scope>NUCLEOTIDE SEQUENCE [LARGE SCALE GENOMIC DNA]</scope>
</reference>
<gene>
    <name evidence="1" type="ORF">A3C21_02745</name>
</gene>